<gene>
    <name evidence="3" type="ORF">MNBD_GAMMA23-61</name>
</gene>
<sequence length="169" mass="19277">MGRIAFKDLFLRPGKNKDKRTKQREVVSDRTILIIDDSRTVVHALKTILEQAGYSTLAASDGKRGIELAIEYQPDLILMDIVMPGINGFKATRLLRKEQRTEDIPIIIMSGNEQATEKFWGMRLGANEFLSKPIQRGLLFKMLDDFILKNKILAKSSAEKTTEYDLLYD</sequence>
<dbReference type="PANTHER" id="PTHR44591:SF20">
    <property type="entry name" value="PROTEIN PILH"/>
    <property type="match status" value="1"/>
</dbReference>
<organism evidence="3">
    <name type="scientific">hydrothermal vent metagenome</name>
    <dbReference type="NCBI Taxonomy" id="652676"/>
    <lineage>
        <taxon>unclassified sequences</taxon>
        <taxon>metagenomes</taxon>
        <taxon>ecological metagenomes</taxon>
    </lineage>
</organism>
<protein>
    <recommendedName>
        <fullName evidence="2">Response regulatory domain-containing protein</fullName>
    </recommendedName>
</protein>
<dbReference type="PROSITE" id="PS50110">
    <property type="entry name" value="RESPONSE_REGULATORY"/>
    <property type="match status" value="1"/>
</dbReference>
<evidence type="ECO:0000259" key="2">
    <source>
        <dbReference type="PROSITE" id="PS50110"/>
    </source>
</evidence>
<evidence type="ECO:0000313" key="3">
    <source>
        <dbReference type="EMBL" id="VAW98326.1"/>
    </source>
</evidence>
<keyword evidence="1" id="KW-0597">Phosphoprotein</keyword>
<proteinExistence type="predicted"/>
<dbReference type="InterPro" id="IPR001789">
    <property type="entry name" value="Sig_transdc_resp-reg_receiver"/>
</dbReference>
<evidence type="ECO:0000256" key="1">
    <source>
        <dbReference type="ARBA" id="ARBA00022553"/>
    </source>
</evidence>
<dbReference type="Gene3D" id="3.40.50.2300">
    <property type="match status" value="1"/>
</dbReference>
<dbReference type="GO" id="GO:0000160">
    <property type="term" value="P:phosphorelay signal transduction system"/>
    <property type="evidence" value="ECO:0007669"/>
    <property type="project" value="InterPro"/>
</dbReference>
<name>A0A3B1AZR1_9ZZZZ</name>
<accession>A0A3B1AZR1</accession>
<dbReference type="SUPFAM" id="SSF52172">
    <property type="entry name" value="CheY-like"/>
    <property type="match status" value="1"/>
</dbReference>
<dbReference type="EMBL" id="UOFT01000065">
    <property type="protein sequence ID" value="VAW98326.1"/>
    <property type="molecule type" value="Genomic_DNA"/>
</dbReference>
<dbReference type="Pfam" id="PF00072">
    <property type="entry name" value="Response_reg"/>
    <property type="match status" value="1"/>
</dbReference>
<feature type="domain" description="Response regulatory" evidence="2">
    <location>
        <begin position="31"/>
        <end position="147"/>
    </location>
</feature>
<reference evidence="3" key="1">
    <citation type="submission" date="2018-06" db="EMBL/GenBank/DDBJ databases">
        <authorList>
            <person name="Zhirakovskaya E."/>
        </authorList>
    </citation>
    <scope>NUCLEOTIDE SEQUENCE</scope>
</reference>
<dbReference type="PANTHER" id="PTHR44591">
    <property type="entry name" value="STRESS RESPONSE REGULATOR PROTEIN 1"/>
    <property type="match status" value="1"/>
</dbReference>
<dbReference type="SMART" id="SM00448">
    <property type="entry name" value="REC"/>
    <property type="match status" value="1"/>
</dbReference>
<dbReference type="InterPro" id="IPR011006">
    <property type="entry name" value="CheY-like_superfamily"/>
</dbReference>
<dbReference type="AlphaFoldDB" id="A0A3B1AZR1"/>
<dbReference type="InterPro" id="IPR050595">
    <property type="entry name" value="Bact_response_regulator"/>
</dbReference>